<protein>
    <recommendedName>
        <fullName evidence="4">HTH araC/xylS-type domain-containing protein</fullName>
    </recommendedName>
</protein>
<name>A0A1L3ETL7_9GAMM</name>
<dbReference type="PANTHER" id="PTHR46796">
    <property type="entry name" value="HTH-TYPE TRANSCRIPTIONAL ACTIVATOR RHAS-RELATED"/>
    <property type="match status" value="1"/>
</dbReference>
<dbReference type="SUPFAM" id="SSF46689">
    <property type="entry name" value="Homeodomain-like"/>
    <property type="match status" value="2"/>
</dbReference>
<dbReference type="OrthoDB" id="9809338at2"/>
<dbReference type="InterPro" id="IPR018060">
    <property type="entry name" value="HTH_AraC"/>
</dbReference>
<keyword evidence="3" id="KW-0804">Transcription</keyword>
<dbReference type="GO" id="GO:0043565">
    <property type="term" value="F:sequence-specific DNA binding"/>
    <property type="evidence" value="ECO:0007669"/>
    <property type="project" value="InterPro"/>
</dbReference>
<reference evidence="6" key="1">
    <citation type="submission" date="2016-09" db="EMBL/GenBank/DDBJ databases">
        <authorList>
            <person name="Lysoe E."/>
        </authorList>
    </citation>
    <scope>NUCLEOTIDE SEQUENCE [LARGE SCALE GENOMIC DNA]</scope>
    <source>
        <strain evidence="6">LJ96T</strain>
    </source>
</reference>
<dbReference type="EMBL" id="CP017480">
    <property type="protein sequence ID" value="APG04327.1"/>
    <property type="molecule type" value="Genomic_DNA"/>
</dbReference>
<keyword evidence="1" id="KW-0805">Transcription regulation</keyword>
<dbReference type="PROSITE" id="PS00041">
    <property type="entry name" value="HTH_ARAC_FAMILY_1"/>
    <property type="match status" value="1"/>
</dbReference>
<evidence type="ECO:0000313" key="6">
    <source>
        <dbReference type="Proteomes" id="UP000182987"/>
    </source>
</evidence>
<dbReference type="Proteomes" id="UP000182987">
    <property type="component" value="Chromosome"/>
</dbReference>
<evidence type="ECO:0000256" key="1">
    <source>
        <dbReference type="ARBA" id="ARBA00023015"/>
    </source>
</evidence>
<keyword evidence="6" id="KW-1185">Reference proteome</keyword>
<dbReference type="AlphaFoldDB" id="A0A1L3ETL7"/>
<evidence type="ECO:0000256" key="3">
    <source>
        <dbReference type="ARBA" id="ARBA00023163"/>
    </source>
</evidence>
<organism evidence="5 6">
    <name type="scientific">Luteibacter rhizovicinus DSM 16549</name>
    <dbReference type="NCBI Taxonomy" id="1440763"/>
    <lineage>
        <taxon>Bacteria</taxon>
        <taxon>Pseudomonadati</taxon>
        <taxon>Pseudomonadota</taxon>
        <taxon>Gammaproteobacteria</taxon>
        <taxon>Lysobacterales</taxon>
        <taxon>Rhodanobacteraceae</taxon>
        <taxon>Luteibacter</taxon>
    </lineage>
</organism>
<accession>A0A1L3ETL7</accession>
<dbReference type="InterPro" id="IPR018062">
    <property type="entry name" value="HTH_AraC-typ_CS"/>
</dbReference>
<dbReference type="SMART" id="SM00342">
    <property type="entry name" value="HTH_ARAC"/>
    <property type="match status" value="1"/>
</dbReference>
<feature type="domain" description="HTH araC/xylS-type" evidence="4">
    <location>
        <begin position="95"/>
        <end position="193"/>
    </location>
</feature>
<gene>
    <name evidence="5" type="ORF">BJI69_10745</name>
</gene>
<keyword evidence="2" id="KW-0238">DNA-binding</keyword>
<evidence type="ECO:0000313" key="5">
    <source>
        <dbReference type="EMBL" id="APG04327.1"/>
    </source>
</evidence>
<dbReference type="RefSeq" id="WP_053057311.1">
    <property type="nucleotide sequence ID" value="NZ_CP017480.1"/>
</dbReference>
<sequence>MRYETHTFAGTGGARTAEAMHALAPFAIDAPAAEQEPTVARLLEQALTAVETDLATTRACVARVAALLDREESHTETAASARRRVGAGLAPWQARRVASHVEENLGFAITIDHLATIAGLSSSYFCRAFKDTFGDPPHAYIMRRRVERAQTLMLQTREPLSQIALACGLSDQAHLCNLFRRLVGQSPSHWRRSQWQEA</sequence>
<dbReference type="STRING" id="1440763.BJI69_10745"/>
<dbReference type="Gene3D" id="1.10.10.60">
    <property type="entry name" value="Homeodomain-like"/>
    <property type="match status" value="1"/>
</dbReference>
<dbReference type="InterPro" id="IPR009057">
    <property type="entry name" value="Homeodomain-like_sf"/>
</dbReference>
<dbReference type="GO" id="GO:0003700">
    <property type="term" value="F:DNA-binding transcription factor activity"/>
    <property type="evidence" value="ECO:0007669"/>
    <property type="project" value="InterPro"/>
</dbReference>
<dbReference type="KEGG" id="lrz:BJI69_10745"/>
<evidence type="ECO:0000259" key="4">
    <source>
        <dbReference type="PROSITE" id="PS01124"/>
    </source>
</evidence>
<proteinExistence type="predicted"/>
<evidence type="ECO:0000256" key="2">
    <source>
        <dbReference type="ARBA" id="ARBA00023125"/>
    </source>
</evidence>
<dbReference type="Pfam" id="PF12833">
    <property type="entry name" value="HTH_18"/>
    <property type="match status" value="1"/>
</dbReference>
<dbReference type="PROSITE" id="PS01124">
    <property type="entry name" value="HTH_ARAC_FAMILY_2"/>
    <property type="match status" value="1"/>
</dbReference>
<dbReference type="PANTHER" id="PTHR46796:SF14">
    <property type="entry name" value="TRANSCRIPTIONAL REGULATORY PROTEIN"/>
    <property type="match status" value="1"/>
</dbReference>
<dbReference type="InterPro" id="IPR050204">
    <property type="entry name" value="AraC_XylS_family_regulators"/>
</dbReference>